<name>X1JR86_9ZZZZ</name>
<organism evidence="1">
    <name type="scientific">marine sediment metagenome</name>
    <dbReference type="NCBI Taxonomy" id="412755"/>
    <lineage>
        <taxon>unclassified sequences</taxon>
        <taxon>metagenomes</taxon>
        <taxon>ecological metagenomes</taxon>
    </lineage>
</organism>
<reference evidence="1" key="1">
    <citation type="journal article" date="2014" name="Front. Microbiol.">
        <title>High frequency of phylogenetically diverse reductive dehalogenase-homologous genes in deep subseafloor sedimentary metagenomes.</title>
        <authorList>
            <person name="Kawai M."/>
            <person name="Futagami T."/>
            <person name="Toyoda A."/>
            <person name="Takaki Y."/>
            <person name="Nishi S."/>
            <person name="Hori S."/>
            <person name="Arai W."/>
            <person name="Tsubouchi T."/>
            <person name="Morono Y."/>
            <person name="Uchiyama I."/>
            <person name="Ito T."/>
            <person name="Fujiyama A."/>
            <person name="Inagaki F."/>
            <person name="Takami H."/>
        </authorList>
    </citation>
    <scope>NUCLEOTIDE SEQUENCE</scope>
    <source>
        <strain evidence="1">Expedition CK06-06</strain>
    </source>
</reference>
<proteinExistence type="predicted"/>
<dbReference type="EMBL" id="BARU01043679">
    <property type="protein sequence ID" value="GAH83940.1"/>
    <property type="molecule type" value="Genomic_DNA"/>
</dbReference>
<accession>X1JR86</accession>
<sequence>MRFIKRILDIKLPQKQSAFLWGPRKTGKTTY</sequence>
<evidence type="ECO:0000313" key="1">
    <source>
        <dbReference type="EMBL" id="GAH83940.1"/>
    </source>
</evidence>
<feature type="non-terminal residue" evidence="1">
    <location>
        <position position="31"/>
    </location>
</feature>
<protein>
    <submittedName>
        <fullName evidence="1">Uncharacterized protein</fullName>
    </submittedName>
</protein>
<comment type="caution">
    <text evidence="1">The sequence shown here is derived from an EMBL/GenBank/DDBJ whole genome shotgun (WGS) entry which is preliminary data.</text>
</comment>
<gene>
    <name evidence="1" type="ORF">S03H2_66828</name>
</gene>
<dbReference type="AlphaFoldDB" id="X1JR86"/>